<evidence type="ECO:0000313" key="1">
    <source>
        <dbReference type="EMBL" id="CAB4165088.1"/>
    </source>
</evidence>
<gene>
    <name evidence="1" type="ORF">UFOVP822_13</name>
</gene>
<dbReference type="Gene3D" id="3.40.50.300">
    <property type="entry name" value="P-loop containing nucleotide triphosphate hydrolases"/>
    <property type="match status" value="1"/>
</dbReference>
<dbReference type="SUPFAM" id="SSF52540">
    <property type="entry name" value="P-loop containing nucleoside triphosphate hydrolases"/>
    <property type="match status" value="1"/>
</dbReference>
<dbReference type="Gene3D" id="3.30.420.240">
    <property type="match status" value="1"/>
</dbReference>
<accession>A0A6J5P7B8</accession>
<protein>
    <recommendedName>
        <fullName evidence="2">Terminase</fullName>
    </recommendedName>
</protein>
<sequence length="495" mass="54463">MKTARQVLAMARRTRAELAALNTALPSDPIAYAAAKGIRITPQQAQILTALTKPPYSVLVRAAHAVGKTFIASLAASWFYDKHNPGLVLTTAPTHIQVSDLLFKELRNIRPRDPHFLPKATRLEESPNHFIHGLTANKADAFQGRHGTALMIVFDEAAGVDKIFWERARTMLSDGPSYCFLGIYNPYDVSSPAYAEEASGRHTVLEMSALDHPNVTSRSNIIPGAVTYAQVVERLESECKRLKDDEPHPWNAFTFDGVTYLPEDPLFEIQILGRWPTRAINSVWGDSALALLLQPMAVEPNWLAAIGCDVARFGDDRTVMVVRRGRCLIAIEAHRGWTITQTAQRLKELATEHATPNQPARAIPIYIDEGGLGAGVVDCCGAGNERYTFVGVNSATVSNWPGDFPNLRSELWFLSAELARDGNLSMQALPLAAQQQLLAELKAPVFVVDNMNRRVVEAKTQTKRRLGKSPDLADAFNLACYLPASNAVERVIGHL</sequence>
<reference evidence="1" key="1">
    <citation type="submission" date="2020-04" db="EMBL/GenBank/DDBJ databases">
        <authorList>
            <person name="Chiriac C."/>
            <person name="Salcher M."/>
            <person name="Ghai R."/>
            <person name="Kavagutti S V."/>
        </authorList>
    </citation>
    <scope>NUCLEOTIDE SEQUENCE</scope>
</reference>
<evidence type="ECO:0008006" key="2">
    <source>
        <dbReference type="Google" id="ProtNLM"/>
    </source>
</evidence>
<organism evidence="1">
    <name type="scientific">uncultured Caudovirales phage</name>
    <dbReference type="NCBI Taxonomy" id="2100421"/>
    <lineage>
        <taxon>Viruses</taxon>
        <taxon>Duplodnaviria</taxon>
        <taxon>Heunggongvirae</taxon>
        <taxon>Uroviricota</taxon>
        <taxon>Caudoviricetes</taxon>
        <taxon>Peduoviridae</taxon>
        <taxon>Maltschvirus</taxon>
        <taxon>Maltschvirus maltsch</taxon>
    </lineage>
</organism>
<proteinExistence type="predicted"/>
<dbReference type="InterPro" id="IPR027417">
    <property type="entry name" value="P-loop_NTPase"/>
</dbReference>
<name>A0A6J5P7B8_9CAUD</name>
<dbReference type="EMBL" id="LR796775">
    <property type="protein sequence ID" value="CAB4165088.1"/>
    <property type="molecule type" value="Genomic_DNA"/>
</dbReference>